<dbReference type="GO" id="GO:0006749">
    <property type="term" value="P:glutathione metabolic process"/>
    <property type="evidence" value="ECO:0007669"/>
    <property type="project" value="TreeGrafter"/>
</dbReference>
<proteinExistence type="inferred from homology"/>
<dbReference type="SFLD" id="SFLDS00019">
    <property type="entry name" value="Glutathione_Transferase_(cytos"/>
    <property type="match status" value="1"/>
</dbReference>
<comment type="subunit">
    <text evidence="2">Homodimer.</text>
</comment>
<dbReference type="InterPro" id="IPR036282">
    <property type="entry name" value="Glutathione-S-Trfase_C_sf"/>
</dbReference>
<gene>
    <name evidence="8" type="ORF">V1264_016029</name>
</gene>
<dbReference type="Gene3D" id="1.20.1050.10">
    <property type="match status" value="1"/>
</dbReference>
<dbReference type="PANTHER" id="PTHR11571">
    <property type="entry name" value="GLUTATHIONE S-TRANSFERASE"/>
    <property type="match status" value="1"/>
</dbReference>
<dbReference type="InterPro" id="IPR003082">
    <property type="entry name" value="GST_pi"/>
</dbReference>
<evidence type="ECO:0000313" key="9">
    <source>
        <dbReference type="Proteomes" id="UP001374579"/>
    </source>
</evidence>
<evidence type="ECO:0000256" key="1">
    <source>
        <dbReference type="ARBA" id="ARBA00007297"/>
    </source>
</evidence>
<feature type="domain" description="GST N-terminal" evidence="6">
    <location>
        <begin position="2"/>
        <end position="81"/>
    </location>
</feature>
<dbReference type="CDD" id="cd03076">
    <property type="entry name" value="GST_N_Pi"/>
    <property type="match status" value="1"/>
</dbReference>
<dbReference type="GO" id="GO:0004364">
    <property type="term" value="F:glutathione transferase activity"/>
    <property type="evidence" value="ECO:0007669"/>
    <property type="project" value="UniProtKB-EC"/>
</dbReference>
<dbReference type="SFLD" id="SFLDG01205">
    <property type="entry name" value="AMPS.1"/>
    <property type="match status" value="1"/>
</dbReference>
<dbReference type="EMBL" id="JBAMIC010000004">
    <property type="protein sequence ID" value="KAK7108266.1"/>
    <property type="molecule type" value="Genomic_DNA"/>
</dbReference>
<dbReference type="InterPro" id="IPR004046">
    <property type="entry name" value="GST_C"/>
</dbReference>
<dbReference type="FunFam" id="1.20.1050.10:FF:000047">
    <property type="entry name" value="Glutathione S-transferase P"/>
    <property type="match status" value="1"/>
</dbReference>
<dbReference type="InterPro" id="IPR050213">
    <property type="entry name" value="GST_superfamily"/>
</dbReference>
<dbReference type="SFLD" id="SFLDG00363">
    <property type="entry name" value="AMPS_(cytGST):_Alpha-__Mu-__Pi"/>
    <property type="match status" value="1"/>
</dbReference>
<dbReference type="SUPFAM" id="SSF52833">
    <property type="entry name" value="Thioredoxin-like"/>
    <property type="match status" value="1"/>
</dbReference>
<dbReference type="GO" id="GO:0005829">
    <property type="term" value="C:cytosol"/>
    <property type="evidence" value="ECO:0007669"/>
    <property type="project" value="TreeGrafter"/>
</dbReference>
<dbReference type="Proteomes" id="UP001374579">
    <property type="component" value="Unassembled WGS sequence"/>
</dbReference>
<evidence type="ECO:0000256" key="5">
    <source>
        <dbReference type="ARBA" id="ARBA00032759"/>
    </source>
</evidence>
<feature type="domain" description="GST C-terminal" evidence="7">
    <location>
        <begin position="83"/>
        <end position="205"/>
    </location>
</feature>
<dbReference type="SUPFAM" id="SSF47616">
    <property type="entry name" value="GST C-terminal domain-like"/>
    <property type="match status" value="1"/>
</dbReference>
<reference evidence="8 9" key="1">
    <citation type="submission" date="2024-02" db="EMBL/GenBank/DDBJ databases">
        <title>Chromosome-scale genome assembly of the rough periwinkle Littorina saxatilis.</title>
        <authorList>
            <person name="De Jode A."/>
            <person name="Faria R."/>
            <person name="Formenti G."/>
            <person name="Sims Y."/>
            <person name="Smith T.P."/>
            <person name="Tracey A."/>
            <person name="Wood J.M.D."/>
            <person name="Zagrodzka Z.B."/>
            <person name="Johannesson K."/>
            <person name="Butlin R.K."/>
            <person name="Leder E.H."/>
        </authorList>
    </citation>
    <scope>NUCLEOTIDE SEQUENCE [LARGE SCALE GENOMIC DNA]</scope>
    <source>
        <strain evidence="8">Snail1</strain>
        <tissue evidence="8">Muscle</tissue>
    </source>
</reference>
<dbReference type="PANTHER" id="PTHR11571:SF141">
    <property type="entry name" value="GLUTATHIONE S-TRANSFERASE"/>
    <property type="match status" value="1"/>
</dbReference>
<keyword evidence="4" id="KW-0808">Transferase</keyword>
<evidence type="ECO:0000313" key="8">
    <source>
        <dbReference type="EMBL" id="KAK7108266.1"/>
    </source>
</evidence>
<dbReference type="InterPro" id="IPR010987">
    <property type="entry name" value="Glutathione-S-Trfase_C-like"/>
</dbReference>
<evidence type="ECO:0000259" key="6">
    <source>
        <dbReference type="PROSITE" id="PS50404"/>
    </source>
</evidence>
<comment type="caution">
    <text evidence="8">The sequence shown here is derived from an EMBL/GenBank/DDBJ whole genome shotgun (WGS) entry which is preliminary data.</text>
</comment>
<protein>
    <recommendedName>
        <fullName evidence="3">glutathione transferase</fullName>
        <ecNumber evidence="3">2.5.1.18</ecNumber>
    </recommendedName>
    <alternativeName>
        <fullName evidence="5">GST class-pi</fullName>
    </alternativeName>
</protein>
<dbReference type="AlphaFoldDB" id="A0AAN9BL16"/>
<evidence type="ECO:0000256" key="2">
    <source>
        <dbReference type="ARBA" id="ARBA00011738"/>
    </source>
</evidence>
<evidence type="ECO:0000256" key="4">
    <source>
        <dbReference type="ARBA" id="ARBA00022679"/>
    </source>
</evidence>
<dbReference type="InterPro" id="IPR036249">
    <property type="entry name" value="Thioredoxin-like_sf"/>
</dbReference>
<keyword evidence="9" id="KW-1185">Reference proteome</keyword>
<dbReference type="Pfam" id="PF02798">
    <property type="entry name" value="GST_N"/>
    <property type="match status" value="1"/>
</dbReference>
<dbReference type="PROSITE" id="PS50404">
    <property type="entry name" value="GST_NTER"/>
    <property type="match status" value="1"/>
</dbReference>
<organism evidence="8 9">
    <name type="scientific">Littorina saxatilis</name>
    <dbReference type="NCBI Taxonomy" id="31220"/>
    <lineage>
        <taxon>Eukaryota</taxon>
        <taxon>Metazoa</taxon>
        <taxon>Spiralia</taxon>
        <taxon>Lophotrochozoa</taxon>
        <taxon>Mollusca</taxon>
        <taxon>Gastropoda</taxon>
        <taxon>Caenogastropoda</taxon>
        <taxon>Littorinimorpha</taxon>
        <taxon>Littorinoidea</taxon>
        <taxon>Littorinidae</taxon>
        <taxon>Littorina</taxon>
    </lineage>
</organism>
<name>A0AAN9BL16_9CAEN</name>
<dbReference type="PRINTS" id="PR01268">
    <property type="entry name" value="GSTRNSFRASEP"/>
</dbReference>
<comment type="similarity">
    <text evidence="1">Belongs to the GST superfamily. Pi family.</text>
</comment>
<dbReference type="InterPro" id="IPR004045">
    <property type="entry name" value="Glutathione_S-Trfase_N"/>
</dbReference>
<dbReference type="InterPro" id="IPR040079">
    <property type="entry name" value="Glutathione_S-Trfase"/>
</dbReference>
<sequence>MAKYNLVYFPVRGRGEAIRILLVDNDQDYEETNCAPFDKFLAEWKPKMAFGQVPALYDGDFMLVQSNAILRYLARKHGLYGSDDKTAARIDELNDGVEDLRGAYVKLIYTNYENGKAEYIEKLPNNLKPFEKLLSASKASDTGAAVGGKMSFVDYNLFDLLENHQILSPGCLDAFPTLKSWHAKIAARPKIVAYHQTEGFKSRAINGNGKQ</sequence>
<evidence type="ECO:0000259" key="7">
    <source>
        <dbReference type="PROSITE" id="PS50405"/>
    </source>
</evidence>
<accession>A0AAN9BL16</accession>
<evidence type="ECO:0000256" key="3">
    <source>
        <dbReference type="ARBA" id="ARBA00012452"/>
    </source>
</evidence>
<dbReference type="PROSITE" id="PS50405">
    <property type="entry name" value="GST_CTER"/>
    <property type="match status" value="1"/>
</dbReference>
<dbReference type="Gene3D" id="3.40.30.10">
    <property type="entry name" value="Glutaredoxin"/>
    <property type="match status" value="1"/>
</dbReference>
<dbReference type="EC" id="2.5.1.18" evidence="3"/>
<dbReference type="Pfam" id="PF14497">
    <property type="entry name" value="GST_C_3"/>
    <property type="match status" value="1"/>
</dbReference>